<accession>A0A397T1F7</accession>
<comment type="caution">
    <text evidence="1">The sequence shown here is derived from an EMBL/GenBank/DDBJ whole genome shotgun (WGS) entry which is preliminary data.</text>
</comment>
<dbReference type="Proteomes" id="UP000265703">
    <property type="component" value="Unassembled WGS sequence"/>
</dbReference>
<evidence type="ECO:0000313" key="1">
    <source>
        <dbReference type="EMBL" id="RIA91169.1"/>
    </source>
</evidence>
<reference evidence="1 2" key="1">
    <citation type="submission" date="2018-06" db="EMBL/GenBank/DDBJ databases">
        <title>Comparative genomics reveals the genomic features of Rhizophagus irregularis, R. cerebriforme, R. diaphanum and Gigaspora rosea, and their symbiotic lifestyle signature.</title>
        <authorList>
            <person name="Morin E."/>
            <person name="San Clemente H."/>
            <person name="Chen E.C.H."/>
            <person name="De La Providencia I."/>
            <person name="Hainaut M."/>
            <person name="Kuo A."/>
            <person name="Kohler A."/>
            <person name="Murat C."/>
            <person name="Tang N."/>
            <person name="Roy S."/>
            <person name="Loubradou J."/>
            <person name="Henrissat B."/>
            <person name="Grigoriev I.V."/>
            <person name="Corradi N."/>
            <person name="Roux C."/>
            <person name="Martin F.M."/>
        </authorList>
    </citation>
    <scope>NUCLEOTIDE SEQUENCE [LARGE SCALE GENOMIC DNA]</scope>
    <source>
        <strain evidence="1 2">DAOM 227022</strain>
    </source>
</reference>
<proteinExistence type="predicted"/>
<name>A0A397T1F7_9GLOM</name>
<protein>
    <submittedName>
        <fullName evidence="1">Uncharacterized protein</fullName>
    </submittedName>
</protein>
<sequence>MFIKKQVIKNRMEKQRYAKMQEKEFYSKVCVAGSIKFVVDKAIEEDIDLLNSNKFSCNIATILAVVAVNLKILPKYAPMSFEQAHKRNDVKELNLLY</sequence>
<dbReference type="AlphaFoldDB" id="A0A397T1F7"/>
<dbReference type="EMBL" id="QKYT01000160">
    <property type="protein sequence ID" value="RIA91169.1"/>
    <property type="molecule type" value="Genomic_DNA"/>
</dbReference>
<dbReference type="OrthoDB" id="2436083at2759"/>
<keyword evidence="2" id="KW-1185">Reference proteome</keyword>
<organism evidence="1 2">
    <name type="scientific">Glomus cerebriforme</name>
    <dbReference type="NCBI Taxonomy" id="658196"/>
    <lineage>
        <taxon>Eukaryota</taxon>
        <taxon>Fungi</taxon>
        <taxon>Fungi incertae sedis</taxon>
        <taxon>Mucoromycota</taxon>
        <taxon>Glomeromycotina</taxon>
        <taxon>Glomeromycetes</taxon>
        <taxon>Glomerales</taxon>
        <taxon>Glomeraceae</taxon>
        <taxon>Glomus</taxon>
    </lineage>
</organism>
<gene>
    <name evidence="1" type="ORF">C1645_875630</name>
</gene>
<evidence type="ECO:0000313" key="2">
    <source>
        <dbReference type="Proteomes" id="UP000265703"/>
    </source>
</evidence>